<feature type="transmembrane region" description="Helical" evidence="1">
    <location>
        <begin position="118"/>
        <end position="140"/>
    </location>
</feature>
<dbReference type="Pfam" id="PF04403">
    <property type="entry name" value="PqiA"/>
    <property type="match status" value="1"/>
</dbReference>
<name>A0A1C3E7I6_9PLAN</name>
<dbReference type="Proteomes" id="UP000094828">
    <property type="component" value="Unassembled WGS sequence"/>
</dbReference>
<proteinExistence type="predicted"/>
<keyword evidence="3" id="KW-1185">Reference proteome</keyword>
<evidence type="ECO:0000313" key="3">
    <source>
        <dbReference type="Proteomes" id="UP000094828"/>
    </source>
</evidence>
<accession>A0A1C3E7I6</accession>
<dbReference type="STRING" id="1841610.A6X21_09580"/>
<comment type="caution">
    <text evidence="2">The sequence shown here is derived from an EMBL/GenBank/DDBJ whole genome shotgun (WGS) entry which is preliminary data.</text>
</comment>
<feature type="transmembrane region" description="Helical" evidence="1">
    <location>
        <begin position="80"/>
        <end position="106"/>
    </location>
</feature>
<protein>
    <recommendedName>
        <fullName evidence="4">Paraquat-inducible protein A</fullName>
    </recommendedName>
</protein>
<organism evidence="2 3">
    <name type="scientific">Planctopirus hydrillae</name>
    <dbReference type="NCBI Taxonomy" id="1841610"/>
    <lineage>
        <taxon>Bacteria</taxon>
        <taxon>Pseudomonadati</taxon>
        <taxon>Planctomycetota</taxon>
        <taxon>Planctomycetia</taxon>
        <taxon>Planctomycetales</taxon>
        <taxon>Planctomycetaceae</taxon>
        <taxon>Planctopirus</taxon>
    </lineage>
</organism>
<sequence>MPNSTWPTRPTFNADHVLLLTYLSAVTFVIGVLAPMVSLTPRLGDPTLEQFVGIVSGESFTPRSHSLLGGIQSLFVHGDILMGLILLVFSLLFPLGKLLLLLGLCLEVLPHRTHFMKILSLIGKWSLLDVVVIAVLVVSFKTFPGGTRITPLWGTYVFTVSIVLSLLAAMLMQTLEESTMDNLSPASTLHRP</sequence>
<evidence type="ECO:0008006" key="4">
    <source>
        <dbReference type="Google" id="ProtNLM"/>
    </source>
</evidence>
<gene>
    <name evidence="2" type="ORF">A6X21_09580</name>
</gene>
<evidence type="ECO:0000313" key="2">
    <source>
        <dbReference type="EMBL" id="ODA29174.1"/>
    </source>
</evidence>
<dbReference type="AlphaFoldDB" id="A0A1C3E7I6"/>
<keyword evidence="1" id="KW-0472">Membrane</keyword>
<feature type="transmembrane region" description="Helical" evidence="1">
    <location>
        <begin position="17"/>
        <end position="37"/>
    </location>
</feature>
<keyword evidence="1" id="KW-0812">Transmembrane</keyword>
<dbReference type="EMBL" id="LYDR01000143">
    <property type="protein sequence ID" value="ODA29174.1"/>
    <property type="molecule type" value="Genomic_DNA"/>
</dbReference>
<dbReference type="RefSeq" id="WP_068850253.1">
    <property type="nucleotide sequence ID" value="NZ_LYDR01000143.1"/>
</dbReference>
<evidence type="ECO:0000256" key="1">
    <source>
        <dbReference type="SAM" id="Phobius"/>
    </source>
</evidence>
<reference evidence="2 3" key="1">
    <citation type="submission" date="2016-05" db="EMBL/GenBank/DDBJ databases">
        <title>Genomic and physiological characterization of Planctopirus sp. isolated from fresh water lake.</title>
        <authorList>
            <person name="Subhash Y."/>
            <person name="Ramana C."/>
        </authorList>
    </citation>
    <scope>NUCLEOTIDE SEQUENCE [LARGE SCALE GENOMIC DNA]</scope>
    <source>
        <strain evidence="2 3">JC280</strain>
    </source>
</reference>
<feature type="transmembrane region" description="Helical" evidence="1">
    <location>
        <begin position="152"/>
        <end position="172"/>
    </location>
</feature>
<keyword evidence="1" id="KW-1133">Transmembrane helix</keyword>
<dbReference type="InterPro" id="IPR007498">
    <property type="entry name" value="PqiA-like"/>
</dbReference>